<dbReference type="AlphaFoldDB" id="A0AAV2QRF8"/>
<dbReference type="EMBL" id="CAXKWB010010223">
    <property type="protein sequence ID" value="CAL4097271.1"/>
    <property type="molecule type" value="Genomic_DNA"/>
</dbReference>
<reference evidence="1 2" key="1">
    <citation type="submission" date="2024-05" db="EMBL/GenBank/DDBJ databases">
        <authorList>
            <person name="Wallberg A."/>
        </authorList>
    </citation>
    <scope>NUCLEOTIDE SEQUENCE [LARGE SCALE GENOMIC DNA]</scope>
</reference>
<evidence type="ECO:0000313" key="2">
    <source>
        <dbReference type="Proteomes" id="UP001497623"/>
    </source>
</evidence>
<keyword evidence="2" id="KW-1185">Reference proteome</keyword>
<evidence type="ECO:0008006" key="3">
    <source>
        <dbReference type="Google" id="ProtNLM"/>
    </source>
</evidence>
<accession>A0AAV2QRF8</accession>
<feature type="non-terminal residue" evidence="1">
    <location>
        <position position="1"/>
    </location>
</feature>
<sequence>IKSDVPIVLHIFVTHVKSTTIYQVLREQISLLISHPTTQIVLENCLTLFNTLKMLSVENAKENYENLMQIKSFNKIAQNLENMIKGEKFNKEMILETLSTAAYALVTEVWEISYKITGDHLTAVLPFPVTIFTDVWNMVTILFPKFVNDFIASATAAVETIRYQIPKVANAIAERVPFIVKYIKTEVPILVKEVLPEFINFAELIMASAPIKLLKAKINELIAMYPAQFKAMENFVNLCTTTSMEYAAYVYERLMEIPVMRKLIDFIIKIVSTEDASLNLSGPMSSYASSLSSYASSNSVTIFIKHHTPSSLLSTMSSTASLITDYMQ</sequence>
<dbReference type="Proteomes" id="UP001497623">
    <property type="component" value="Unassembled WGS sequence"/>
</dbReference>
<gene>
    <name evidence="1" type="ORF">MNOR_LOCUS15952</name>
</gene>
<evidence type="ECO:0000313" key="1">
    <source>
        <dbReference type="EMBL" id="CAL4097271.1"/>
    </source>
</evidence>
<name>A0AAV2QRF8_MEGNR</name>
<comment type="caution">
    <text evidence="1">The sequence shown here is derived from an EMBL/GenBank/DDBJ whole genome shotgun (WGS) entry which is preliminary data.</text>
</comment>
<protein>
    <recommendedName>
        <fullName evidence="3">Apolipoprotein B</fullName>
    </recommendedName>
</protein>
<organism evidence="1 2">
    <name type="scientific">Meganyctiphanes norvegica</name>
    <name type="common">Northern krill</name>
    <name type="synonym">Thysanopoda norvegica</name>
    <dbReference type="NCBI Taxonomy" id="48144"/>
    <lineage>
        <taxon>Eukaryota</taxon>
        <taxon>Metazoa</taxon>
        <taxon>Ecdysozoa</taxon>
        <taxon>Arthropoda</taxon>
        <taxon>Crustacea</taxon>
        <taxon>Multicrustacea</taxon>
        <taxon>Malacostraca</taxon>
        <taxon>Eumalacostraca</taxon>
        <taxon>Eucarida</taxon>
        <taxon>Euphausiacea</taxon>
        <taxon>Euphausiidae</taxon>
        <taxon>Meganyctiphanes</taxon>
    </lineage>
</organism>
<proteinExistence type="predicted"/>